<dbReference type="GO" id="GO:0015074">
    <property type="term" value="P:DNA integration"/>
    <property type="evidence" value="ECO:0007669"/>
    <property type="project" value="InterPro"/>
</dbReference>
<protein>
    <recommendedName>
        <fullName evidence="2">Integrase catalytic domain-containing protein</fullName>
    </recommendedName>
</protein>
<dbReference type="Pfam" id="PF13384">
    <property type="entry name" value="HTH_23"/>
    <property type="match status" value="1"/>
</dbReference>
<proteinExistence type="predicted"/>
<reference evidence="4" key="1">
    <citation type="submission" date="2017-10" db="EMBL/GenBank/DDBJ databases">
        <authorList>
            <person name="Wilpiszeski R.L."/>
            <person name="Zhidan Z."/>
            <person name="House C.H."/>
        </authorList>
    </citation>
    <scope>NUCLEOTIDE SEQUENCE</scope>
    <source>
        <strain evidence="4">12_S12</strain>
    </source>
</reference>
<evidence type="ECO:0000313" key="4">
    <source>
        <dbReference type="EMBL" id="RTI04437.1"/>
    </source>
</evidence>
<evidence type="ECO:0000313" key="5">
    <source>
        <dbReference type="Proteomes" id="UP000286928"/>
    </source>
</evidence>
<dbReference type="InterPro" id="IPR012337">
    <property type="entry name" value="RNaseH-like_sf"/>
</dbReference>
<accession>A0A430S6F8</accession>
<keyword evidence="6" id="KW-1185">Reference proteome</keyword>
<evidence type="ECO:0000313" key="6">
    <source>
        <dbReference type="Proteomes" id="UP000287962"/>
    </source>
</evidence>
<dbReference type="AlphaFoldDB" id="A0A430S6F8"/>
<evidence type="ECO:0000256" key="1">
    <source>
        <dbReference type="SAM" id="MobiDB-lite"/>
    </source>
</evidence>
<dbReference type="EMBL" id="PEML01000325">
    <property type="protein sequence ID" value="RTI04437.1"/>
    <property type="molecule type" value="Genomic_DNA"/>
</dbReference>
<dbReference type="PANTHER" id="PTHR35004:SF7">
    <property type="entry name" value="INTEGRASE PROTEIN"/>
    <property type="match status" value="1"/>
</dbReference>
<dbReference type="Pfam" id="PF13683">
    <property type="entry name" value="rve_3"/>
    <property type="match status" value="1"/>
</dbReference>
<dbReference type="EMBL" id="PEMD01000295">
    <property type="protein sequence ID" value="RTH30463.1"/>
    <property type="molecule type" value="Genomic_DNA"/>
</dbReference>
<name>A0A430S6F8_THESC</name>
<organism evidence="3 5">
    <name type="scientific">Thermus scotoductus</name>
    <dbReference type="NCBI Taxonomy" id="37636"/>
    <lineage>
        <taxon>Bacteria</taxon>
        <taxon>Thermotogati</taxon>
        <taxon>Deinococcota</taxon>
        <taxon>Deinococci</taxon>
        <taxon>Thermales</taxon>
        <taxon>Thermaceae</taxon>
        <taxon>Thermus</taxon>
    </lineage>
</organism>
<reference evidence="5 6" key="2">
    <citation type="journal article" date="2019" name="Extremophiles">
        <title>Biogeography of thermophiles and predominance of Thermus scotoductus in domestic water heaters.</title>
        <authorList>
            <person name="Wilpiszeski R.L."/>
            <person name="Zhang Z."/>
            <person name="House C.H."/>
        </authorList>
    </citation>
    <scope>NUCLEOTIDE SEQUENCE [LARGE SCALE GENOMIC DNA]</scope>
    <source>
        <strain evidence="4 6">12_S12</strain>
        <strain evidence="3 5">20_S20</strain>
    </source>
</reference>
<feature type="domain" description="Integrase catalytic" evidence="2">
    <location>
        <begin position="150"/>
        <end position="313"/>
    </location>
</feature>
<dbReference type="SUPFAM" id="SSF46689">
    <property type="entry name" value="Homeodomain-like"/>
    <property type="match status" value="1"/>
</dbReference>
<dbReference type="PANTHER" id="PTHR35004">
    <property type="entry name" value="TRANSPOSASE RV3428C-RELATED"/>
    <property type="match status" value="1"/>
</dbReference>
<gene>
    <name evidence="4" type="ORF">CSW25_12905</name>
    <name evidence="3" type="ORF">CSW33_10140</name>
</gene>
<dbReference type="Proteomes" id="UP000286928">
    <property type="component" value="Unassembled WGS sequence"/>
</dbReference>
<dbReference type="InterPro" id="IPR001584">
    <property type="entry name" value="Integrase_cat-core"/>
</dbReference>
<dbReference type="GO" id="GO:0003676">
    <property type="term" value="F:nucleic acid binding"/>
    <property type="evidence" value="ECO:0007669"/>
    <property type="project" value="InterPro"/>
</dbReference>
<sequence length="328" mass="37694">MQAPRDMKHGSCPGEGHRKKAPMNRLAHVQLARHRLKLCQAREGGRSFREVARQYGVSVSTAWKWAKRYEEGHRAFEALYNRPNAPRNPRTRRDLDEKVKELWEKGLRGARLRQALEAEGLKASYTAIYNALKRLGLHKPRKRKPKKRHHVDLPFGWVQADVLYLGPEGPYQFTAVEAETRLQFARIYPEITPQAAVDFVARALAFFPFPVRVLATDHGTEWTYAALAHVKKEHPLEGLLRERGVRQVLIPVGAPRYNGRVERAHRTAREEFYSWAQGEASRYFLSWLKVYNERRGHMALGWKTPKAKAEELLGRPVALDYSLAGPAP</sequence>
<feature type="region of interest" description="Disordered" evidence="1">
    <location>
        <begin position="1"/>
        <end position="21"/>
    </location>
</feature>
<evidence type="ECO:0000313" key="3">
    <source>
        <dbReference type="EMBL" id="RTH30463.1"/>
    </source>
</evidence>
<evidence type="ECO:0000259" key="2">
    <source>
        <dbReference type="PROSITE" id="PS50994"/>
    </source>
</evidence>
<dbReference type="InterPro" id="IPR036397">
    <property type="entry name" value="RNaseH_sf"/>
</dbReference>
<dbReference type="PROSITE" id="PS50994">
    <property type="entry name" value="INTEGRASE"/>
    <property type="match status" value="1"/>
</dbReference>
<dbReference type="InterPro" id="IPR009057">
    <property type="entry name" value="Homeodomain-like_sf"/>
</dbReference>
<dbReference type="SUPFAM" id="SSF53098">
    <property type="entry name" value="Ribonuclease H-like"/>
    <property type="match status" value="1"/>
</dbReference>
<comment type="caution">
    <text evidence="3">The sequence shown here is derived from an EMBL/GenBank/DDBJ whole genome shotgun (WGS) entry which is preliminary data.</text>
</comment>
<dbReference type="Gene3D" id="3.30.420.10">
    <property type="entry name" value="Ribonuclease H-like superfamily/Ribonuclease H"/>
    <property type="match status" value="1"/>
</dbReference>
<dbReference type="Proteomes" id="UP000287962">
    <property type="component" value="Unassembled WGS sequence"/>
</dbReference>